<proteinExistence type="predicted"/>
<feature type="region of interest" description="Disordered" evidence="1">
    <location>
        <begin position="178"/>
        <end position="202"/>
    </location>
</feature>
<feature type="transmembrane region" description="Helical" evidence="2">
    <location>
        <begin position="47"/>
        <end position="67"/>
    </location>
</feature>
<keyword evidence="2" id="KW-0472">Membrane</keyword>
<feature type="transmembrane region" description="Helical" evidence="2">
    <location>
        <begin position="130"/>
        <end position="150"/>
    </location>
</feature>
<gene>
    <name evidence="3" type="ORF">Pr1d_03890</name>
</gene>
<sequence>MTRIFPTLASLSLGLYLASIVLGLTIGDLYDHPDQDTLNWRGVHMLTGTSAALAVVFVLSIAVTYFVGTSRWCKEVTETYRLDTDPLQRSTQLKRKTFPWCVVGMLTVVGVGALGAASDPGTGRENTADMADVHLAGALVGMAVICWAYYQVWLNIYANQGVIQEIVAQVAKIRRERGLDEPMTPGDGEKTNKHLEETTSIS</sequence>
<protein>
    <submittedName>
        <fullName evidence="3">Uncharacterized protein</fullName>
    </submittedName>
</protein>
<evidence type="ECO:0000313" key="3">
    <source>
        <dbReference type="EMBL" id="QEG33128.1"/>
    </source>
</evidence>
<dbReference type="AlphaFoldDB" id="A0A5B9Q299"/>
<dbReference type="RefSeq" id="WP_148071935.1">
    <property type="nucleotide sequence ID" value="NZ_CP042913.1"/>
</dbReference>
<feature type="compositionally biased region" description="Basic and acidic residues" evidence="1">
    <location>
        <begin position="187"/>
        <end position="202"/>
    </location>
</feature>
<dbReference type="EMBL" id="CP042913">
    <property type="protein sequence ID" value="QEG33128.1"/>
    <property type="molecule type" value="Genomic_DNA"/>
</dbReference>
<dbReference type="OrthoDB" id="281861at2"/>
<accession>A0A5B9Q299</accession>
<reference evidence="3 4" key="1">
    <citation type="submission" date="2019-08" db="EMBL/GenBank/DDBJ databases">
        <title>Deep-cultivation of Planctomycetes and their phenomic and genomic characterization uncovers novel biology.</title>
        <authorList>
            <person name="Wiegand S."/>
            <person name="Jogler M."/>
            <person name="Boedeker C."/>
            <person name="Pinto D."/>
            <person name="Vollmers J."/>
            <person name="Rivas-Marin E."/>
            <person name="Kohn T."/>
            <person name="Peeters S.H."/>
            <person name="Heuer A."/>
            <person name="Rast P."/>
            <person name="Oberbeckmann S."/>
            <person name="Bunk B."/>
            <person name="Jeske O."/>
            <person name="Meyerdierks A."/>
            <person name="Storesund J.E."/>
            <person name="Kallscheuer N."/>
            <person name="Luecker S."/>
            <person name="Lage O.M."/>
            <person name="Pohl T."/>
            <person name="Merkel B.J."/>
            <person name="Hornburger P."/>
            <person name="Mueller R.-W."/>
            <person name="Bruemmer F."/>
            <person name="Labrenz M."/>
            <person name="Spormann A.M."/>
            <person name="Op den Camp H."/>
            <person name="Overmann J."/>
            <person name="Amann R."/>
            <person name="Jetten M.S.M."/>
            <person name="Mascher T."/>
            <person name="Medema M.H."/>
            <person name="Devos D.P."/>
            <person name="Kaster A.-K."/>
            <person name="Ovreas L."/>
            <person name="Rohde M."/>
            <person name="Galperin M.Y."/>
            <person name="Jogler C."/>
        </authorList>
    </citation>
    <scope>NUCLEOTIDE SEQUENCE [LARGE SCALE GENOMIC DNA]</scope>
    <source>
        <strain evidence="3 4">Pr1d</strain>
    </source>
</reference>
<evidence type="ECO:0000256" key="1">
    <source>
        <dbReference type="SAM" id="MobiDB-lite"/>
    </source>
</evidence>
<name>A0A5B9Q299_9BACT</name>
<dbReference type="Proteomes" id="UP000323917">
    <property type="component" value="Chromosome"/>
</dbReference>
<evidence type="ECO:0000256" key="2">
    <source>
        <dbReference type="SAM" id="Phobius"/>
    </source>
</evidence>
<keyword evidence="2" id="KW-0812">Transmembrane</keyword>
<keyword evidence="4" id="KW-1185">Reference proteome</keyword>
<evidence type="ECO:0000313" key="4">
    <source>
        <dbReference type="Proteomes" id="UP000323917"/>
    </source>
</evidence>
<feature type="transmembrane region" description="Helical" evidence="2">
    <location>
        <begin position="97"/>
        <end position="118"/>
    </location>
</feature>
<keyword evidence="2" id="KW-1133">Transmembrane helix</keyword>
<dbReference type="KEGG" id="bgok:Pr1d_03890"/>
<organism evidence="3 4">
    <name type="scientific">Bythopirellula goksoeyrii</name>
    <dbReference type="NCBI Taxonomy" id="1400387"/>
    <lineage>
        <taxon>Bacteria</taxon>
        <taxon>Pseudomonadati</taxon>
        <taxon>Planctomycetota</taxon>
        <taxon>Planctomycetia</taxon>
        <taxon>Pirellulales</taxon>
        <taxon>Lacipirellulaceae</taxon>
        <taxon>Bythopirellula</taxon>
    </lineage>
</organism>